<comment type="subcellular location">
    <subcellularLocation>
        <location evidence="1">Cell inner membrane</location>
        <topology evidence="1">Single-pass membrane protein</topology>
    </subcellularLocation>
</comment>
<evidence type="ECO:0000256" key="6">
    <source>
        <dbReference type="ARBA" id="ARBA00022692"/>
    </source>
</evidence>
<dbReference type="Proteomes" id="UP001477278">
    <property type="component" value="Unassembled WGS sequence"/>
</dbReference>
<evidence type="ECO:0000256" key="2">
    <source>
        <dbReference type="ARBA" id="ARBA00021549"/>
    </source>
</evidence>
<keyword evidence="5" id="KW-0997">Cell inner membrane</keyword>
<dbReference type="RefSeq" id="WP_347690187.1">
    <property type="nucleotide sequence ID" value="NZ_JBDPZN010000003.1"/>
</dbReference>
<dbReference type="InterPro" id="IPR022346">
    <property type="entry name" value="T2SS_GspH"/>
</dbReference>
<dbReference type="Pfam" id="PF12019">
    <property type="entry name" value="GspH"/>
    <property type="match status" value="1"/>
</dbReference>
<dbReference type="SUPFAM" id="SSF54523">
    <property type="entry name" value="Pili subunits"/>
    <property type="match status" value="1"/>
</dbReference>
<dbReference type="InterPro" id="IPR012902">
    <property type="entry name" value="N_methyl_site"/>
</dbReference>
<keyword evidence="14" id="KW-1185">Reference proteome</keyword>
<evidence type="ECO:0000256" key="5">
    <source>
        <dbReference type="ARBA" id="ARBA00022519"/>
    </source>
</evidence>
<proteinExistence type="inferred from homology"/>
<keyword evidence="3" id="KW-1003">Cell membrane</keyword>
<evidence type="ECO:0000256" key="11">
    <source>
        <dbReference type="SAM" id="Phobius"/>
    </source>
</evidence>
<dbReference type="Pfam" id="PF07963">
    <property type="entry name" value="N_methyl"/>
    <property type="match status" value="1"/>
</dbReference>
<organism evidence="13 14">
    <name type="scientific">Shewanella vesiculosa</name>
    <dbReference type="NCBI Taxonomy" id="518738"/>
    <lineage>
        <taxon>Bacteria</taxon>
        <taxon>Pseudomonadati</taxon>
        <taxon>Pseudomonadota</taxon>
        <taxon>Gammaproteobacteria</taxon>
        <taxon>Alteromonadales</taxon>
        <taxon>Shewanellaceae</taxon>
        <taxon>Shewanella</taxon>
    </lineage>
</organism>
<accession>A0ABV0FPH2</accession>
<evidence type="ECO:0000313" key="13">
    <source>
        <dbReference type="EMBL" id="MEO3682731.1"/>
    </source>
</evidence>
<evidence type="ECO:0000256" key="10">
    <source>
        <dbReference type="ARBA" id="ARBA00030775"/>
    </source>
</evidence>
<protein>
    <recommendedName>
        <fullName evidence="2">Type II secretion system protein H</fullName>
    </recommendedName>
    <alternativeName>
        <fullName evidence="10">General secretion pathway protein H</fullName>
    </alternativeName>
</protein>
<dbReference type="InterPro" id="IPR045584">
    <property type="entry name" value="Pilin-like"/>
</dbReference>
<dbReference type="Gene3D" id="3.55.40.10">
    <property type="entry name" value="minor pseudopilin epsh domain"/>
    <property type="match status" value="1"/>
</dbReference>
<evidence type="ECO:0000256" key="8">
    <source>
        <dbReference type="ARBA" id="ARBA00023136"/>
    </source>
</evidence>
<evidence type="ECO:0000313" key="14">
    <source>
        <dbReference type="Proteomes" id="UP001477278"/>
    </source>
</evidence>
<dbReference type="EMBL" id="JBDPZN010000003">
    <property type="protein sequence ID" value="MEO3682731.1"/>
    <property type="molecule type" value="Genomic_DNA"/>
</dbReference>
<evidence type="ECO:0000259" key="12">
    <source>
        <dbReference type="Pfam" id="PF12019"/>
    </source>
</evidence>
<evidence type="ECO:0000256" key="3">
    <source>
        <dbReference type="ARBA" id="ARBA00022475"/>
    </source>
</evidence>
<evidence type="ECO:0000256" key="4">
    <source>
        <dbReference type="ARBA" id="ARBA00022481"/>
    </source>
</evidence>
<sequence>MRFSIQENGFSLIEVIITTLVASIMSLIAIPSFNDVIEQIRARSTIQVIQQTIQLGRNMAISYGSRVTVCPLVENMCSEDWSLGLSVFIDQGEKNQLDANDQLLQQTSPFNENDYIRYNRPAIRFQPDGLASGTNGTLTYCPGKVDSEYAKAVIVNQAGRVRISKKKNITCKL</sequence>
<name>A0ABV0FPH2_9GAMM</name>
<evidence type="ECO:0000256" key="1">
    <source>
        <dbReference type="ARBA" id="ARBA00004377"/>
    </source>
</evidence>
<comment type="caution">
    <text evidence="13">The sequence shown here is derived from an EMBL/GenBank/DDBJ whole genome shotgun (WGS) entry which is preliminary data.</text>
</comment>
<keyword evidence="6 11" id="KW-0812">Transmembrane</keyword>
<gene>
    <name evidence="13" type="ORF">ABHN84_10580</name>
</gene>
<dbReference type="NCBIfam" id="TIGR02532">
    <property type="entry name" value="IV_pilin_GFxxxE"/>
    <property type="match status" value="1"/>
</dbReference>
<feature type="domain" description="General secretion pathway GspH" evidence="12">
    <location>
        <begin position="47"/>
        <end position="159"/>
    </location>
</feature>
<keyword evidence="4" id="KW-0488">Methylation</keyword>
<evidence type="ECO:0000256" key="9">
    <source>
        <dbReference type="ARBA" id="ARBA00025772"/>
    </source>
</evidence>
<evidence type="ECO:0000256" key="7">
    <source>
        <dbReference type="ARBA" id="ARBA00022989"/>
    </source>
</evidence>
<feature type="transmembrane region" description="Helical" evidence="11">
    <location>
        <begin position="12"/>
        <end position="33"/>
    </location>
</feature>
<comment type="similarity">
    <text evidence="9">Belongs to the GSP H family.</text>
</comment>
<keyword evidence="7 11" id="KW-1133">Transmembrane helix</keyword>
<reference evidence="13 14" key="1">
    <citation type="submission" date="2024-05" db="EMBL/GenBank/DDBJ databases">
        <title>Genome sequencing of Marine Estuary Bacteria, Shewanella vesiculosa and S. baltica, and Pseudomonas syringae.</title>
        <authorList>
            <person name="Gurung A."/>
            <person name="Maclea K.S."/>
        </authorList>
    </citation>
    <scope>NUCLEOTIDE SEQUENCE [LARGE SCALE GENOMIC DNA]</scope>
    <source>
        <strain evidence="13 14">1A</strain>
    </source>
</reference>
<keyword evidence="8 11" id="KW-0472">Membrane</keyword>